<dbReference type="Gene3D" id="2.30.30.100">
    <property type="match status" value="1"/>
</dbReference>
<dbReference type="InterPro" id="IPR025609">
    <property type="entry name" value="Lsm14-like_N"/>
</dbReference>
<feature type="region of interest" description="Disordered" evidence="7">
    <location>
        <begin position="160"/>
        <end position="247"/>
    </location>
</feature>
<sequence>MSTGTPYIGSKISLISKAQIRYEGILYTIDTDNSTVALAKVRSFGTEGRPTDRPVPPREEVFDYIIFRGSDIKDITVCEPPKLHHGLPQDPAIVQSSVGSSSLPYGTQGGYSPYRSMMPPYNPLAAGSLLNQQYAAALSLGAGLHGPLRRGPMVEQGVQTVPAEQPVPKKGLVLQQGREGGRVQRGRGSPQTQRSAMSAAMDSQQGDVQEQNQANDENRPPQRRRQGNRRARNRNRGQIIVGTSKPTTLQFESDFDFESANAQFNKDELVKEVQGDAEVKDKEEKEKSDSGVETQNSEGAAEEDAFGPKCFYNKSKSFFDNISSELKSRRTTWAEERKLNVETFGVPGRFLRGRGFRGGFRGRRGRGMNQRVSAQPAVGSGRV</sequence>
<evidence type="ECO:0000259" key="11">
    <source>
        <dbReference type="PROSITE" id="PS52002"/>
    </source>
</evidence>
<dbReference type="GO" id="GO:0003729">
    <property type="term" value="F:mRNA binding"/>
    <property type="evidence" value="ECO:0007669"/>
    <property type="project" value="TreeGrafter"/>
</dbReference>
<evidence type="ECO:0000256" key="5">
    <source>
        <dbReference type="PROSITE-ProRule" id="PRU00846"/>
    </source>
</evidence>
<feature type="domain" description="Sm" evidence="11">
    <location>
        <begin position="1"/>
        <end position="81"/>
    </location>
</feature>
<dbReference type="Pfam" id="PF09532">
    <property type="entry name" value="FDF"/>
    <property type="match status" value="1"/>
</dbReference>
<keyword evidence="3" id="KW-0810">Translation regulation</keyword>
<feature type="short sequence motif" description="FFD box" evidence="5">
    <location>
        <begin position="310"/>
        <end position="326"/>
    </location>
</feature>
<dbReference type="InterPro" id="IPR047575">
    <property type="entry name" value="Sm"/>
</dbReference>
<proteinExistence type="inferred from homology"/>
<feature type="compositionally biased region" description="Polar residues" evidence="7">
    <location>
        <begin position="189"/>
        <end position="215"/>
    </location>
</feature>
<evidence type="ECO:0000256" key="6">
    <source>
        <dbReference type="PROSITE-ProRule" id="PRU00869"/>
    </source>
</evidence>
<evidence type="ECO:0000256" key="3">
    <source>
        <dbReference type="ARBA" id="ARBA00022845"/>
    </source>
</evidence>
<feature type="region of interest" description="Disordered" evidence="7">
    <location>
        <begin position="357"/>
        <end position="383"/>
    </location>
</feature>
<dbReference type="CDD" id="cd01736">
    <property type="entry name" value="LSm14_N"/>
    <property type="match status" value="1"/>
</dbReference>
<dbReference type="InterPro" id="IPR025768">
    <property type="entry name" value="TFG_box"/>
</dbReference>
<gene>
    <name evidence="12" type="ORF">HF521_005941</name>
</gene>
<evidence type="ECO:0000256" key="1">
    <source>
        <dbReference type="ARBA" id="ARBA00010415"/>
    </source>
</evidence>
<evidence type="ECO:0000256" key="4">
    <source>
        <dbReference type="ARBA" id="ARBA00023274"/>
    </source>
</evidence>
<feature type="domain" description="TFG box profile" evidence="10">
    <location>
        <begin position="328"/>
        <end position="348"/>
    </location>
</feature>
<accession>A0A8T0ARY1</accession>
<evidence type="ECO:0000259" key="8">
    <source>
        <dbReference type="PROSITE" id="PS51512"/>
    </source>
</evidence>
<dbReference type="GO" id="GO:0006417">
    <property type="term" value="P:regulation of translation"/>
    <property type="evidence" value="ECO:0007669"/>
    <property type="project" value="UniProtKB-KW"/>
</dbReference>
<dbReference type="InterPro" id="IPR025761">
    <property type="entry name" value="FFD_box"/>
</dbReference>
<dbReference type="PROSITE" id="PS51512">
    <property type="entry name" value="DFDF"/>
    <property type="match status" value="1"/>
</dbReference>
<dbReference type="PANTHER" id="PTHR13586">
    <property type="entry name" value="SCD6 PROTEIN-RELATED"/>
    <property type="match status" value="1"/>
</dbReference>
<evidence type="ECO:0000313" key="12">
    <source>
        <dbReference type="EMBL" id="KAF7695847.1"/>
    </source>
</evidence>
<evidence type="ECO:0000256" key="2">
    <source>
        <dbReference type="ARBA" id="ARBA00022473"/>
    </source>
</evidence>
<feature type="compositionally biased region" description="Basic and acidic residues" evidence="7">
    <location>
        <begin position="274"/>
        <end position="290"/>
    </location>
</feature>
<feature type="domain" description="DFDF" evidence="8">
    <location>
        <begin position="243"/>
        <end position="279"/>
    </location>
</feature>
<dbReference type="Pfam" id="PF12701">
    <property type="entry name" value="LSM14"/>
    <property type="match status" value="1"/>
</dbReference>
<feature type="region of interest" description="Disordered" evidence="7">
    <location>
        <begin position="274"/>
        <end position="305"/>
    </location>
</feature>
<keyword evidence="2" id="KW-0217">Developmental protein</keyword>
<keyword evidence="13" id="KW-1185">Reference proteome</keyword>
<feature type="domain" description="FFD box profile" evidence="9">
    <location>
        <begin position="310"/>
        <end position="326"/>
    </location>
</feature>
<organism evidence="12 13">
    <name type="scientific">Silurus meridionalis</name>
    <name type="common">Southern catfish</name>
    <name type="synonym">Silurus soldatovi meridionalis</name>
    <dbReference type="NCBI Taxonomy" id="175797"/>
    <lineage>
        <taxon>Eukaryota</taxon>
        <taxon>Metazoa</taxon>
        <taxon>Chordata</taxon>
        <taxon>Craniata</taxon>
        <taxon>Vertebrata</taxon>
        <taxon>Euteleostomi</taxon>
        <taxon>Actinopterygii</taxon>
        <taxon>Neopterygii</taxon>
        <taxon>Teleostei</taxon>
        <taxon>Ostariophysi</taxon>
        <taxon>Siluriformes</taxon>
        <taxon>Siluridae</taxon>
        <taxon>Silurus</taxon>
    </lineage>
</organism>
<name>A0A8T0ARY1_SILME</name>
<dbReference type="SUPFAM" id="SSF50182">
    <property type="entry name" value="Sm-like ribonucleoproteins"/>
    <property type="match status" value="1"/>
</dbReference>
<dbReference type="InterPro" id="IPR019050">
    <property type="entry name" value="FDF_dom"/>
</dbReference>
<evidence type="ECO:0000259" key="10">
    <source>
        <dbReference type="PROSITE" id="PS51536"/>
    </source>
</evidence>
<protein>
    <submittedName>
        <fullName evidence="12">Uncharacterized protein</fullName>
    </submittedName>
</protein>
<keyword evidence="4" id="KW-0687">Ribonucleoprotein</keyword>
<evidence type="ECO:0000259" key="9">
    <source>
        <dbReference type="PROSITE" id="PS51513"/>
    </source>
</evidence>
<dbReference type="PANTHER" id="PTHR13586:SF1">
    <property type="entry name" value="PROTEIN LSM14 HOMOLOG B"/>
    <property type="match status" value="1"/>
</dbReference>
<feature type="short sequence motif" description="TFG box" evidence="6">
    <location>
        <begin position="328"/>
        <end position="348"/>
    </location>
</feature>
<feature type="compositionally biased region" description="Basic residues" evidence="7">
    <location>
        <begin position="357"/>
        <end position="366"/>
    </location>
</feature>
<dbReference type="SMART" id="SM01271">
    <property type="entry name" value="LSM14"/>
    <property type="match status" value="1"/>
</dbReference>
<dbReference type="EMBL" id="JABFDY010000016">
    <property type="protein sequence ID" value="KAF7695847.1"/>
    <property type="molecule type" value="Genomic_DNA"/>
</dbReference>
<comment type="caution">
    <text evidence="12">The sequence shown here is derived from an EMBL/GenBank/DDBJ whole genome shotgun (WGS) entry which is preliminary data.</text>
</comment>
<reference evidence="12" key="1">
    <citation type="submission" date="2020-08" db="EMBL/GenBank/DDBJ databases">
        <title>Chromosome-level assembly of Southern catfish (Silurus meridionalis) provides insights into visual adaptation to the nocturnal and benthic lifestyles.</title>
        <authorList>
            <person name="Zhang Y."/>
            <person name="Wang D."/>
            <person name="Peng Z."/>
        </authorList>
    </citation>
    <scope>NUCLEOTIDE SEQUENCE</scope>
    <source>
        <strain evidence="12">SWU-2019-XX</strain>
        <tissue evidence="12">Muscle</tissue>
    </source>
</reference>
<dbReference type="InterPro" id="IPR025762">
    <property type="entry name" value="DFDF"/>
</dbReference>
<evidence type="ECO:0000256" key="7">
    <source>
        <dbReference type="SAM" id="MobiDB-lite"/>
    </source>
</evidence>
<dbReference type="OrthoDB" id="21539at2759"/>
<comment type="similarity">
    <text evidence="1">Belongs to the LSM14 family.</text>
</comment>
<dbReference type="InterPro" id="IPR010920">
    <property type="entry name" value="LSM_dom_sf"/>
</dbReference>
<evidence type="ECO:0000313" key="13">
    <source>
        <dbReference type="Proteomes" id="UP000606274"/>
    </source>
</evidence>
<dbReference type="PROSITE" id="PS51513">
    <property type="entry name" value="FFD"/>
    <property type="match status" value="1"/>
</dbReference>
<feature type="compositionally biased region" description="Basic residues" evidence="7">
    <location>
        <begin position="221"/>
        <end position="235"/>
    </location>
</feature>
<dbReference type="GO" id="GO:1990904">
    <property type="term" value="C:ribonucleoprotein complex"/>
    <property type="evidence" value="ECO:0007669"/>
    <property type="project" value="UniProtKB-KW"/>
</dbReference>
<dbReference type="Proteomes" id="UP000606274">
    <property type="component" value="Unassembled WGS sequence"/>
</dbReference>
<dbReference type="PROSITE" id="PS52002">
    <property type="entry name" value="SM"/>
    <property type="match status" value="1"/>
</dbReference>
<dbReference type="FunFam" id="2.30.30.100:FF:000006">
    <property type="entry name" value="Protein LSM14 homolog A isoform b"/>
    <property type="match status" value="1"/>
</dbReference>
<dbReference type="AlphaFoldDB" id="A0A8T0ARY1"/>
<dbReference type="PROSITE" id="PS51536">
    <property type="entry name" value="TFG"/>
    <property type="match status" value="1"/>
</dbReference>
<dbReference type="SMART" id="SM01199">
    <property type="entry name" value="FDF"/>
    <property type="match status" value="1"/>
</dbReference>